<protein>
    <submittedName>
        <fullName evidence="1">Uncharacterized protein</fullName>
    </submittedName>
</protein>
<name>A0AA40GAJ0_9HYME</name>
<dbReference type="Proteomes" id="UP001177670">
    <property type="component" value="Unassembled WGS sequence"/>
</dbReference>
<keyword evidence="2" id="KW-1185">Reference proteome</keyword>
<sequence>MFRLKLKSYPSDFEQCLTAQVPKFLSTLIKNLGTLTGQKLARRNRSNLAISGRQYSSSVKALRKSRKKKSLRSCKIPFEKNVPGADNSGLPAGNTY</sequence>
<accession>A0AA40GAJ0</accession>
<evidence type="ECO:0000313" key="1">
    <source>
        <dbReference type="EMBL" id="KAK1134178.1"/>
    </source>
</evidence>
<reference evidence="1" key="1">
    <citation type="submission" date="2021-10" db="EMBL/GenBank/DDBJ databases">
        <title>Melipona bicolor Genome sequencing and assembly.</title>
        <authorList>
            <person name="Araujo N.S."/>
            <person name="Arias M.C."/>
        </authorList>
    </citation>
    <scope>NUCLEOTIDE SEQUENCE</scope>
    <source>
        <strain evidence="1">USP_2M_L1-L4_2017</strain>
        <tissue evidence="1">Whole body</tissue>
    </source>
</reference>
<proteinExistence type="predicted"/>
<organism evidence="1 2">
    <name type="scientific">Melipona bicolor</name>
    <dbReference type="NCBI Taxonomy" id="60889"/>
    <lineage>
        <taxon>Eukaryota</taxon>
        <taxon>Metazoa</taxon>
        <taxon>Ecdysozoa</taxon>
        <taxon>Arthropoda</taxon>
        <taxon>Hexapoda</taxon>
        <taxon>Insecta</taxon>
        <taxon>Pterygota</taxon>
        <taxon>Neoptera</taxon>
        <taxon>Endopterygota</taxon>
        <taxon>Hymenoptera</taxon>
        <taxon>Apocrita</taxon>
        <taxon>Aculeata</taxon>
        <taxon>Apoidea</taxon>
        <taxon>Anthophila</taxon>
        <taxon>Apidae</taxon>
        <taxon>Melipona</taxon>
    </lineage>
</organism>
<gene>
    <name evidence="1" type="ORF">K0M31_011959</name>
</gene>
<dbReference type="EMBL" id="JAHYIQ010000003">
    <property type="protein sequence ID" value="KAK1134178.1"/>
    <property type="molecule type" value="Genomic_DNA"/>
</dbReference>
<comment type="caution">
    <text evidence="1">The sequence shown here is derived from an EMBL/GenBank/DDBJ whole genome shotgun (WGS) entry which is preliminary data.</text>
</comment>
<dbReference type="AlphaFoldDB" id="A0AA40GAJ0"/>
<evidence type="ECO:0000313" key="2">
    <source>
        <dbReference type="Proteomes" id="UP001177670"/>
    </source>
</evidence>